<accession>A0A6L2NXS7</accession>
<reference evidence="2" key="1">
    <citation type="journal article" date="2019" name="Sci. Rep.">
        <title>Draft genome of Tanacetum cinerariifolium, the natural source of mosquito coil.</title>
        <authorList>
            <person name="Yamashiro T."/>
            <person name="Shiraishi A."/>
            <person name="Satake H."/>
            <person name="Nakayama K."/>
        </authorList>
    </citation>
    <scope>NUCLEOTIDE SEQUENCE</scope>
</reference>
<sequence length="502" mass="56520">DNANFDSSNDESLPDEDVPAEEFKIYSNPLFDEDEINSDKLDPHCFNVESDFVESLLNRDTFINFSSKFDFSGELAHIKPEILKPDFDFEEEIRLIENLLYDNSFPRPPEELNAEIADTIIESIPLLPIPVQDGNSQQEQIDIVTETDDVLSPSDDNDDDLSNDSLLEEADLFLSDNLIPPGIENIDDDPEGDIHFLEELLIDDSILSHELSDFNFEDNPSIPRPPPEPPDAKTDAGVEIPVVLNDKDENDDYSSFIFVNFDRVFSLLSAERGSHFTNVPAFDKEDFMSWKVRFLVFFDGLEPYLLKTLEDGPFVPMSSLSTSKNPLPKHQNQWSNAESRLGNQDKRSKNIIISCLPNDVMKSVIKCKTAKEMYNNLILAHKGQSDTRDTKIAALRLKFNAFKSLKGEKVNGTFTSKVTLDQLLSKQVPINIVKALGGKYRRKEKISSKEVIFTKADESPYVLAPEITSNLESECDSQEPLPSLPKIIGAAPSGTSESYFFV</sequence>
<feature type="region of interest" description="Disordered" evidence="1">
    <location>
        <begin position="320"/>
        <end position="340"/>
    </location>
</feature>
<dbReference type="EMBL" id="BKCJ010009968">
    <property type="protein sequence ID" value="GEU89455.1"/>
    <property type="molecule type" value="Genomic_DNA"/>
</dbReference>
<gene>
    <name evidence="2" type="ORF">Tci_061433</name>
</gene>
<feature type="non-terminal residue" evidence="2">
    <location>
        <position position="1"/>
    </location>
</feature>
<dbReference type="AlphaFoldDB" id="A0A6L2NXS7"/>
<protein>
    <submittedName>
        <fullName evidence="2">Uncharacterized protein</fullName>
    </submittedName>
</protein>
<proteinExistence type="predicted"/>
<comment type="caution">
    <text evidence="2">The sequence shown here is derived from an EMBL/GenBank/DDBJ whole genome shotgun (WGS) entry which is preliminary data.</text>
</comment>
<organism evidence="2">
    <name type="scientific">Tanacetum cinerariifolium</name>
    <name type="common">Dalmatian daisy</name>
    <name type="synonym">Chrysanthemum cinerariifolium</name>
    <dbReference type="NCBI Taxonomy" id="118510"/>
    <lineage>
        <taxon>Eukaryota</taxon>
        <taxon>Viridiplantae</taxon>
        <taxon>Streptophyta</taxon>
        <taxon>Embryophyta</taxon>
        <taxon>Tracheophyta</taxon>
        <taxon>Spermatophyta</taxon>
        <taxon>Magnoliopsida</taxon>
        <taxon>eudicotyledons</taxon>
        <taxon>Gunneridae</taxon>
        <taxon>Pentapetalae</taxon>
        <taxon>asterids</taxon>
        <taxon>campanulids</taxon>
        <taxon>Asterales</taxon>
        <taxon>Asteraceae</taxon>
        <taxon>Asteroideae</taxon>
        <taxon>Anthemideae</taxon>
        <taxon>Anthemidinae</taxon>
        <taxon>Tanacetum</taxon>
    </lineage>
</organism>
<evidence type="ECO:0000313" key="2">
    <source>
        <dbReference type="EMBL" id="GEU89455.1"/>
    </source>
</evidence>
<evidence type="ECO:0000256" key="1">
    <source>
        <dbReference type="SAM" id="MobiDB-lite"/>
    </source>
</evidence>
<name>A0A6L2NXS7_TANCI</name>